<evidence type="ECO:0000313" key="2">
    <source>
        <dbReference type="EMBL" id="CAG8642417.1"/>
    </source>
</evidence>
<dbReference type="AlphaFoldDB" id="A0A9N9DKK0"/>
<feature type="region of interest" description="Disordered" evidence="1">
    <location>
        <begin position="20"/>
        <end position="41"/>
    </location>
</feature>
<evidence type="ECO:0000313" key="3">
    <source>
        <dbReference type="Proteomes" id="UP000789572"/>
    </source>
</evidence>
<name>A0A9N9DKK0_9GLOM</name>
<accession>A0A9N9DKK0</accession>
<reference evidence="2" key="1">
    <citation type="submission" date="2021-06" db="EMBL/GenBank/DDBJ databases">
        <authorList>
            <person name="Kallberg Y."/>
            <person name="Tangrot J."/>
            <person name="Rosling A."/>
        </authorList>
    </citation>
    <scope>NUCLEOTIDE SEQUENCE</scope>
    <source>
        <strain evidence="2">IA702</strain>
    </source>
</reference>
<organism evidence="2 3">
    <name type="scientific">Paraglomus occultum</name>
    <dbReference type="NCBI Taxonomy" id="144539"/>
    <lineage>
        <taxon>Eukaryota</taxon>
        <taxon>Fungi</taxon>
        <taxon>Fungi incertae sedis</taxon>
        <taxon>Mucoromycota</taxon>
        <taxon>Glomeromycotina</taxon>
        <taxon>Glomeromycetes</taxon>
        <taxon>Paraglomerales</taxon>
        <taxon>Paraglomeraceae</taxon>
        <taxon>Paraglomus</taxon>
    </lineage>
</organism>
<proteinExistence type="predicted"/>
<evidence type="ECO:0000256" key="1">
    <source>
        <dbReference type="SAM" id="MobiDB-lite"/>
    </source>
</evidence>
<sequence length="115" mass="12932">MSNSSPIQVASDCEEQASSLLDIESSSKKRPRVKDKYCSGSKKPRTTFNHVSAEDVVVETDLESNIRDLIEQLPFEGENLTEVREFVDFEEVAIGNIDYNNDEQEETFLKSIVAA</sequence>
<dbReference type="Proteomes" id="UP000789572">
    <property type="component" value="Unassembled WGS sequence"/>
</dbReference>
<keyword evidence="3" id="KW-1185">Reference proteome</keyword>
<gene>
    <name evidence="2" type="ORF">POCULU_LOCUS9493</name>
</gene>
<feature type="non-terminal residue" evidence="2">
    <location>
        <position position="115"/>
    </location>
</feature>
<protein>
    <submittedName>
        <fullName evidence="2">845_t:CDS:1</fullName>
    </submittedName>
</protein>
<dbReference type="EMBL" id="CAJVPJ010003612">
    <property type="protein sequence ID" value="CAG8642417.1"/>
    <property type="molecule type" value="Genomic_DNA"/>
</dbReference>
<comment type="caution">
    <text evidence="2">The sequence shown here is derived from an EMBL/GenBank/DDBJ whole genome shotgun (WGS) entry which is preliminary data.</text>
</comment>